<dbReference type="NCBIfam" id="NF005262">
    <property type="entry name" value="PRK06765.1"/>
    <property type="match status" value="1"/>
</dbReference>
<dbReference type="InterPro" id="IPR029058">
    <property type="entry name" value="AB_hydrolase_fold"/>
</dbReference>
<dbReference type="GO" id="GO:0009092">
    <property type="term" value="P:homoserine metabolic process"/>
    <property type="evidence" value="ECO:0007669"/>
    <property type="project" value="TreeGrafter"/>
</dbReference>
<evidence type="ECO:0000256" key="3">
    <source>
        <dbReference type="PIRSR" id="PIRSR000443-1"/>
    </source>
</evidence>
<dbReference type="GO" id="GO:0009086">
    <property type="term" value="P:methionine biosynthetic process"/>
    <property type="evidence" value="ECO:0007669"/>
    <property type="project" value="TreeGrafter"/>
</dbReference>
<sequence length="411" mass="44657">MHDSIESSTTLARCHSRNARHLAGIALAMLLPLACASAVAWDGLVEKQVFEMDAYTTVSGETIAPLRVGWEAYGTLNEEKDNVILITHFFSGTSHAAGRYAEDDEAPGYWDAIIGPGKPLDTDEYYVIASDTLVNLNAHAPNVTTTGPATTNPDTGEPWGTDFPLVTIRDFVEVQKALLESQGIERLHAVMGASMGALQAYEWASAYPEQVERLIPVIGGGVADPWLLATLSAWAAPIRLDANWNGGDYYDGEPPLDGLRESLKLVTLNANHWQWANETFDRSWADKDADPTRELEARYAIEQTLDGIAASRAELADANHLLYLVKANQAFLTGHGESLEEGLARIEAPTLILYSESDLVFAPEGVRQTAELIEAGGTEVETVTLEGKRGHLDGVVAIDQAGERIRDFLAE</sequence>
<feature type="domain" description="AB hydrolase-1" evidence="5">
    <location>
        <begin position="152"/>
        <end position="381"/>
    </location>
</feature>
<proteinExistence type="inferred from homology"/>
<dbReference type="PIRSF" id="PIRSF000443">
    <property type="entry name" value="Homoser_Ac_trans"/>
    <property type="match status" value="1"/>
</dbReference>
<dbReference type="Proteomes" id="UP000464013">
    <property type="component" value="Chromosome"/>
</dbReference>
<dbReference type="EMBL" id="CP035042">
    <property type="protein sequence ID" value="QHC51550.1"/>
    <property type="molecule type" value="Genomic_DNA"/>
</dbReference>
<keyword evidence="7" id="KW-1185">Reference proteome</keyword>
<feature type="transmembrane region" description="Helical" evidence="4">
    <location>
        <begin position="21"/>
        <end position="41"/>
    </location>
</feature>
<name>A0A6I6SUV3_9GAMM</name>
<comment type="caution">
    <text evidence="2">Lacks conserved residue(s) required for the propagation of feature annotation.</text>
</comment>
<dbReference type="InterPro" id="IPR000073">
    <property type="entry name" value="AB_hydrolase_1"/>
</dbReference>
<evidence type="ECO:0000256" key="2">
    <source>
        <dbReference type="HAMAP-Rule" id="MF_00296"/>
    </source>
</evidence>
<dbReference type="Gene3D" id="3.40.50.1820">
    <property type="entry name" value="alpha/beta hydrolase"/>
    <property type="match status" value="1"/>
</dbReference>
<dbReference type="KEGG" id="htx:EKK97_20795"/>
<dbReference type="HAMAP" id="MF_00296">
    <property type="entry name" value="MetX_acyltransf"/>
    <property type="match status" value="1"/>
</dbReference>
<accession>A0A6I6SUV3</accession>
<feature type="active site" evidence="3">
    <location>
        <position position="391"/>
    </location>
</feature>
<comment type="subcellular location">
    <subcellularLocation>
        <location evidence="2">Cytoplasm</location>
    </subcellularLocation>
</comment>
<comment type="similarity">
    <text evidence="2">Belongs to the AB hydrolase superfamily. MetX family.</text>
</comment>
<evidence type="ECO:0000256" key="1">
    <source>
        <dbReference type="ARBA" id="ARBA00022679"/>
    </source>
</evidence>
<dbReference type="AlphaFoldDB" id="A0A6I6SUV3"/>
<keyword evidence="2" id="KW-0028">Amino-acid biosynthesis</keyword>
<keyword evidence="4" id="KW-1133">Transmembrane helix</keyword>
<dbReference type="GO" id="GO:0005737">
    <property type="term" value="C:cytoplasm"/>
    <property type="evidence" value="ECO:0007669"/>
    <property type="project" value="UniProtKB-SubCell"/>
</dbReference>
<keyword evidence="4" id="KW-0812">Transmembrane</keyword>
<dbReference type="PANTHER" id="PTHR32268:SF11">
    <property type="entry name" value="HOMOSERINE O-ACETYLTRANSFERASE"/>
    <property type="match status" value="1"/>
</dbReference>
<protein>
    <recommendedName>
        <fullName evidence="2">Probable acyltransferase</fullName>
        <ecNumber evidence="2">2.3.1.-</ecNumber>
    </recommendedName>
</protein>
<evidence type="ECO:0000313" key="6">
    <source>
        <dbReference type="EMBL" id="QHC51550.1"/>
    </source>
</evidence>
<evidence type="ECO:0000259" key="5">
    <source>
        <dbReference type="Pfam" id="PF00561"/>
    </source>
</evidence>
<dbReference type="PANTHER" id="PTHR32268">
    <property type="entry name" value="HOMOSERINE O-ACETYLTRANSFERASE"/>
    <property type="match status" value="1"/>
</dbReference>
<evidence type="ECO:0000313" key="7">
    <source>
        <dbReference type="Proteomes" id="UP000464013"/>
    </source>
</evidence>
<dbReference type="SUPFAM" id="SSF53474">
    <property type="entry name" value="alpha/beta-Hydrolases"/>
    <property type="match status" value="1"/>
</dbReference>
<dbReference type="GO" id="GO:0004414">
    <property type="term" value="F:homoserine O-acetyltransferase activity"/>
    <property type="evidence" value="ECO:0007669"/>
    <property type="project" value="TreeGrafter"/>
</dbReference>
<comment type="subunit">
    <text evidence="2">Homodimer.</text>
</comment>
<organism evidence="6 7">
    <name type="scientific">Billgrantia tianxiuensis</name>
    <dbReference type="NCBI Taxonomy" id="2497861"/>
    <lineage>
        <taxon>Bacteria</taxon>
        <taxon>Pseudomonadati</taxon>
        <taxon>Pseudomonadota</taxon>
        <taxon>Gammaproteobacteria</taxon>
        <taxon>Oceanospirillales</taxon>
        <taxon>Halomonadaceae</taxon>
        <taxon>Billgrantia</taxon>
    </lineage>
</organism>
<gene>
    <name evidence="6" type="ORF">EKK97_20795</name>
</gene>
<feature type="active site" description="Nucleophile" evidence="3">
    <location>
        <position position="194"/>
    </location>
</feature>
<dbReference type="EC" id="2.3.1.-" evidence="2"/>
<evidence type="ECO:0000256" key="4">
    <source>
        <dbReference type="SAM" id="Phobius"/>
    </source>
</evidence>
<dbReference type="RefSeq" id="WP_159554865.1">
    <property type="nucleotide sequence ID" value="NZ_CP035042.1"/>
</dbReference>
<dbReference type="InterPro" id="IPR008220">
    <property type="entry name" value="HAT_MetX-like"/>
</dbReference>
<keyword evidence="2 6" id="KW-0012">Acyltransferase</keyword>
<dbReference type="OrthoDB" id="9800754at2"/>
<dbReference type="Pfam" id="PF00561">
    <property type="entry name" value="Abhydrolase_1"/>
    <property type="match status" value="1"/>
</dbReference>
<reference evidence="6 7" key="1">
    <citation type="submission" date="2019-01" db="EMBL/GenBank/DDBJ databases">
        <title>Complete genome of a denitifying bacterium Halomons sp. BC-M4-5.</title>
        <authorList>
            <person name="Wang L."/>
            <person name="Shao Z."/>
        </authorList>
    </citation>
    <scope>NUCLEOTIDE SEQUENCE [LARGE SCALE GENOMIC DNA]</scope>
    <source>
        <strain evidence="6 7">BC-M4-5</strain>
    </source>
</reference>
<dbReference type="Gene3D" id="1.10.1740.110">
    <property type="match status" value="1"/>
</dbReference>
<keyword evidence="4" id="KW-0472">Membrane</keyword>
<feature type="active site" evidence="2 3">
    <location>
        <position position="358"/>
    </location>
</feature>
<keyword evidence="1 2" id="KW-0808">Transferase</keyword>
<keyword evidence="2" id="KW-0963">Cytoplasm</keyword>